<dbReference type="AlphaFoldDB" id="A0A371X6E8"/>
<comment type="caution">
    <text evidence="1">The sequence shown here is derived from an EMBL/GenBank/DDBJ whole genome shotgun (WGS) entry which is preliminary data.</text>
</comment>
<evidence type="ECO:0000313" key="2">
    <source>
        <dbReference type="Proteomes" id="UP000262379"/>
    </source>
</evidence>
<dbReference type="Proteomes" id="UP000262379">
    <property type="component" value="Unassembled WGS sequence"/>
</dbReference>
<keyword evidence="2" id="KW-1185">Reference proteome</keyword>
<name>A0A371X6E8_9HYPH</name>
<accession>A0A371X6E8</accession>
<organism evidence="1 2">
    <name type="scientific">Mesorhizobium denitrificans</name>
    <dbReference type="NCBI Taxonomy" id="2294114"/>
    <lineage>
        <taxon>Bacteria</taxon>
        <taxon>Pseudomonadati</taxon>
        <taxon>Pseudomonadota</taxon>
        <taxon>Alphaproteobacteria</taxon>
        <taxon>Hyphomicrobiales</taxon>
        <taxon>Phyllobacteriaceae</taxon>
        <taxon>Mesorhizobium</taxon>
    </lineage>
</organism>
<sequence length="128" mass="13948">MGRPHTGPAFSFPNRRSIAMTVHLIDMLLGGCLDPDLDLQLASILPMALRRVEPTDAYAPDYRIDAGGLVNLGYGWSKVASKSGIPYVSIIIEHPIGRQISGVAWEAPDQAGRWHAQFQSLVTVTLHS</sequence>
<dbReference type="EMBL" id="QURN01000017">
    <property type="protein sequence ID" value="RFC64773.1"/>
    <property type="molecule type" value="Genomic_DNA"/>
</dbReference>
<proteinExistence type="predicted"/>
<dbReference type="InterPro" id="IPR007948">
    <property type="entry name" value="DUF736"/>
</dbReference>
<evidence type="ECO:0000313" key="1">
    <source>
        <dbReference type="EMBL" id="RFC64773.1"/>
    </source>
</evidence>
<protein>
    <submittedName>
        <fullName evidence="1">DUF736 family protein</fullName>
    </submittedName>
</protein>
<gene>
    <name evidence="1" type="ORF">DY251_18590</name>
</gene>
<reference evidence="2" key="1">
    <citation type="submission" date="2018-08" db="EMBL/GenBank/DDBJ databases">
        <authorList>
            <person name="Im W.T."/>
        </authorList>
    </citation>
    <scope>NUCLEOTIDE SEQUENCE [LARGE SCALE GENOMIC DNA]</scope>
    <source>
        <strain evidence="2">LA-28</strain>
    </source>
</reference>
<dbReference type="Pfam" id="PF05284">
    <property type="entry name" value="DUF736"/>
    <property type="match status" value="1"/>
</dbReference>